<organism evidence="10 11">
    <name type="scientific">Artemia franciscana</name>
    <name type="common">Brine shrimp</name>
    <name type="synonym">Artemia sanfranciscana</name>
    <dbReference type="NCBI Taxonomy" id="6661"/>
    <lineage>
        <taxon>Eukaryota</taxon>
        <taxon>Metazoa</taxon>
        <taxon>Ecdysozoa</taxon>
        <taxon>Arthropoda</taxon>
        <taxon>Crustacea</taxon>
        <taxon>Branchiopoda</taxon>
        <taxon>Anostraca</taxon>
        <taxon>Artemiidae</taxon>
        <taxon>Artemia</taxon>
    </lineage>
</organism>
<comment type="subcellular location">
    <subcellularLocation>
        <location evidence="1">Nucleus</location>
    </subcellularLocation>
</comment>
<dbReference type="InterPro" id="IPR036236">
    <property type="entry name" value="Znf_C2H2_sf"/>
</dbReference>
<keyword evidence="4 7" id="KW-0863">Zinc-finger</keyword>
<evidence type="ECO:0000256" key="2">
    <source>
        <dbReference type="ARBA" id="ARBA00022723"/>
    </source>
</evidence>
<dbReference type="GO" id="GO:0005634">
    <property type="term" value="C:nucleus"/>
    <property type="evidence" value="ECO:0007669"/>
    <property type="project" value="UniProtKB-SubCell"/>
</dbReference>
<evidence type="ECO:0000256" key="1">
    <source>
        <dbReference type="ARBA" id="ARBA00004123"/>
    </source>
</evidence>
<keyword evidence="5" id="KW-0862">Zinc</keyword>
<dbReference type="SMART" id="SM00355">
    <property type="entry name" value="ZnF_C2H2"/>
    <property type="match status" value="4"/>
</dbReference>
<comment type="caution">
    <text evidence="10">The sequence shown here is derived from an EMBL/GenBank/DDBJ whole genome shotgun (WGS) entry which is preliminary data.</text>
</comment>
<dbReference type="InterPro" id="IPR050888">
    <property type="entry name" value="ZnF_C2H2-type_TF"/>
</dbReference>
<dbReference type="AlphaFoldDB" id="A0AA88I4D7"/>
<evidence type="ECO:0000259" key="9">
    <source>
        <dbReference type="PROSITE" id="PS50157"/>
    </source>
</evidence>
<dbReference type="EMBL" id="JAVRJZ010000008">
    <property type="protein sequence ID" value="KAK2719949.1"/>
    <property type="molecule type" value="Genomic_DNA"/>
</dbReference>
<protein>
    <recommendedName>
        <fullName evidence="9">C2H2-type domain-containing protein</fullName>
    </recommendedName>
</protein>
<keyword evidence="6" id="KW-0539">Nucleus</keyword>
<dbReference type="Proteomes" id="UP001187531">
    <property type="component" value="Unassembled WGS sequence"/>
</dbReference>
<gene>
    <name evidence="10" type="ORF">QYM36_005423</name>
</gene>
<keyword evidence="2" id="KW-0479">Metal-binding</keyword>
<evidence type="ECO:0000256" key="7">
    <source>
        <dbReference type="PROSITE-ProRule" id="PRU00042"/>
    </source>
</evidence>
<evidence type="ECO:0000256" key="6">
    <source>
        <dbReference type="ARBA" id="ARBA00023242"/>
    </source>
</evidence>
<evidence type="ECO:0000256" key="8">
    <source>
        <dbReference type="SAM" id="MobiDB-lite"/>
    </source>
</evidence>
<dbReference type="Pfam" id="PF00096">
    <property type="entry name" value="zf-C2H2"/>
    <property type="match status" value="1"/>
</dbReference>
<dbReference type="PANTHER" id="PTHR24406">
    <property type="entry name" value="TRANSCRIPTIONAL REPRESSOR CTCFL-RELATED"/>
    <property type="match status" value="1"/>
</dbReference>
<evidence type="ECO:0000256" key="4">
    <source>
        <dbReference type="ARBA" id="ARBA00022771"/>
    </source>
</evidence>
<dbReference type="PROSITE" id="PS50157">
    <property type="entry name" value="ZINC_FINGER_C2H2_2"/>
    <property type="match status" value="1"/>
</dbReference>
<evidence type="ECO:0000256" key="5">
    <source>
        <dbReference type="ARBA" id="ARBA00022833"/>
    </source>
</evidence>
<dbReference type="FunFam" id="3.30.160.60:FF:000100">
    <property type="entry name" value="Zinc finger 45-like"/>
    <property type="match status" value="1"/>
</dbReference>
<dbReference type="InterPro" id="IPR013087">
    <property type="entry name" value="Znf_C2H2_type"/>
</dbReference>
<dbReference type="Gene3D" id="3.30.160.60">
    <property type="entry name" value="Classic Zinc Finger"/>
    <property type="match status" value="2"/>
</dbReference>
<feature type="region of interest" description="Disordered" evidence="8">
    <location>
        <begin position="1"/>
        <end position="29"/>
    </location>
</feature>
<dbReference type="SUPFAM" id="SSF57667">
    <property type="entry name" value="beta-beta-alpha zinc fingers"/>
    <property type="match status" value="1"/>
</dbReference>
<dbReference type="GO" id="GO:0008270">
    <property type="term" value="F:zinc ion binding"/>
    <property type="evidence" value="ECO:0007669"/>
    <property type="project" value="UniProtKB-KW"/>
</dbReference>
<name>A0AA88I4D7_ARTSF</name>
<evidence type="ECO:0000313" key="10">
    <source>
        <dbReference type="EMBL" id="KAK2719949.1"/>
    </source>
</evidence>
<evidence type="ECO:0000256" key="3">
    <source>
        <dbReference type="ARBA" id="ARBA00022737"/>
    </source>
</evidence>
<feature type="compositionally biased region" description="Basic and acidic residues" evidence="8">
    <location>
        <begin position="14"/>
        <end position="24"/>
    </location>
</feature>
<reference evidence="10" key="1">
    <citation type="submission" date="2023-07" db="EMBL/GenBank/DDBJ databases">
        <title>Chromosome-level genome assembly of Artemia franciscana.</title>
        <authorList>
            <person name="Jo E."/>
        </authorList>
    </citation>
    <scope>NUCLEOTIDE SEQUENCE</scope>
    <source>
        <tissue evidence="10">Whole body</tissue>
    </source>
</reference>
<accession>A0AA88I4D7</accession>
<sequence>MSTVLDLSLPKGNESGKRSQEKDSSSVSTLSLVQATSSKDIFNQHTLEPSAKLTELRRMLYCGVCCYSTNRSSNLKRHTNSVHLKDEHVLKCCGKDYTSKTELRLHSLTVHKGLYKCPKCKKTFSQKTILERHLLSHADSGIKCDLCLYSSKNKKEYERHFNQHMKDERKNDINEWCSNQHDHNIHYKEVNKTQHQHYTSTGPPEGNRNDFYESDVHLFGSLSTRHHLTGGSCTASCTDSLSTGSQKNFGCKSQLNTARYSDFKDLPDMETISIHNDGIAATSVITEPLPAAFVLPYQHKKLRKKCRECTRKQLNEVRKSS</sequence>
<feature type="domain" description="C2H2-type" evidence="9">
    <location>
        <begin position="115"/>
        <end position="142"/>
    </location>
</feature>
<keyword evidence="11" id="KW-1185">Reference proteome</keyword>
<dbReference type="PROSITE" id="PS00028">
    <property type="entry name" value="ZINC_FINGER_C2H2_1"/>
    <property type="match status" value="1"/>
</dbReference>
<keyword evidence="3" id="KW-0677">Repeat</keyword>
<evidence type="ECO:0000313" key="11">
    <source>
        <dbReference type="Proteomes" id="UP001187531"/>
    </source>
</evidence>
<proteinExistence type="predicted"/>